<keyword evidence="2" id="KW-0732">Signal</keyword>
<protein>
    <submittedName>
        <fullName evidence="3">Putative membrane protein</fullName>
    </submittedName>
</protein>
<dbReference type="Proteomes" id="UP000076004">
    <property type="component" value="Chromosome 6"/>
</dbReference>
<evidence type="ECO:0000313" key="4">
    <source>
        <dbReference type="Proteomes" id="UP000076004"/>
    </source>
</evidence>
<feature type="chain" id="PRO_5007584423" evidence="2">
    <location>
        <begin position="20"/>
        <end position="382"/>
    </location>
</feature>
<dbReference type="VEuPathDB" id="PlasmoDB:PGABG01_0621400"/>
<dbReference type="KEGG" id="pgab:PGSY75_0622700"/>
<dbReference type="GeneID" id="29775410"/>
<dbReference type="VEuPathDB" id="PlasmoDB:PGSY75_0622700"/>
<proteinExistence type="predicted"/>
<gene>
    <name evidence="3" type="ORF">PGSY75_0622700</name>
</gene>
<feature type="transmembrane region" description="Helical" evidence="1">
    <location>
        <begin position="141"/>
        <end position="162"/>
    </location>
</feature>
<sequence>MKFFVFHFLFILLSYKSSTYVLNKNIKTLSLSPNIYKKNSFYRKKNIRPLKIYVYPSFIKNIIKPLENVYFRNYFIYRSLARICVSLSSAFSLSAKLYLYKKNMNSIFLTQLLMNNEILIKILKICWLYKLSHFIDKNVKLCRYLSTLFYIISIYLDIFSTYNVANNIYIYYLFYSLSSILKSLSILTYTSIRSNINFQICQMLALQKNNEHVYKMTNTTNKNNNHSDNKNNSDADISTRFVDDNNIHCNKDETINKNNILNESHQNMNNNKENTYLKHNLVHNTKDLDNNIGVHTEDKNINQQSKIFDNHIENNKLSINTKNFCIGEISVIIDLLSTLVDLSTILFLFQATKYIKQNLCFYIFISSLHLFFSYKEIQYLLI</sequence>
<evidence type="ECO:0000313" key="3">
    <source>
        <dbReference type="EMBL" id="KYO01919.1"/>
    </source>
</evidence>
<dbReference type="AlphaFoldDB" id="A0A151LS03"/>
<dbReference type="RefSeq" id="XP_018642858.1">
    <property type="nucleotide sequence ID" value="XM_018784804.1"/>
</dbReference>
<keyword evidence="1" id="KW-0472">Membrane</keyword>
<feature type="transmembrane region" description="Helical" evidence="1">
    <location>
        <begin position="168"/>
        <end position="189"/>
    </location>
</feature>
<accession>A0A151LS03</accession>
<dbReference type="EMBL" id="LVLB01000007">
    <property type="protein sequence ID" value="KYO01919.1"/>
    <property type="molecule type" value="Genomic_DNA"/>
</dbReference>
<reference evidence="3 4" key="1">
    <citation type="journal article" date="2016" name="Nat. Commun.">
        <title>Genomes of cryptic chimpanzee Plasmodium species reveal key evolutionary events leading to human malaria.</title>
        <authorList>
            <person name="Sundararaman S.A."/>
            <person name="Plenderleith L.J."/>
            <person name="Liu W."/>
            <person name="Loy D.E."/>
            <person name="Learn G.H."/>
            <person name="Li Y."/>
            <person name="Shaw K.S."/>
            <person name="Ayouba A."/>
            <person name="Peeters M."/>
            <person name="Speede S."/>
            <person name="Shaw G.M."/>
            <person name="Bushman F.D."/>
            <person name="Brisson D."/>
            <person name="Rayner J.C."/>
            <person name="Sharp P.M."/>
            <person name="Hahn B.H."/>
        </authorList>
    </citation>
    <scope>NUCLEOTIDE SEQUENCE [LARGE SCALE GENOMIC DNA]</scope>
    <source>
        <strain evidence="3 4">SY75</strain>
    </source>
</reference>
<organism evidence="3 4">
    <name type="scientific">Plasmodium gaboni</name>
    <dbReference type="NCBI Taxonomy" id="647221"/>
    <lineage>
        <taxon>Eukaryota</taxon>
        <taxon>Sar</taxon>
        <taxon>Alveolata</taxon>
        <taxon>Apicomplexa</taxon>
        <taxon>Aconoidasida</taxon>
        <taxon>Haemosporida</taxon>
        <taxon>Plasmodiidae</taxon>
        <taxon>Plasmodium</taxon>
        <taxon>Plasmodium (Laverania)</taxon>
    </lineage>
</organism>
<feature type="transmembrane region" description="Helical" evidence="1">
    <location>
        <begin position="355"/>
        <end position="374"/>
    </location>
</feature>
<keyword evidence="1" id="KW-0812">Transmembrane</keyword>
<name>A0A151LS03_9APIC</name>
<comment type="caution">
    <text evidence="3">The sequence shown here is derived from an EMBL/GenBank/DDBJ whole genome shotgun (WGS) entry which is preliminary data.</text>
</comment>
<keyword evidence="1" id="KW-1133">Transmembrane helix</keyword>
<evidence type="ECO:0000256" key="2">
    <source>
        <dbReference type="SAM" id="SignalP"/>
    </source>
</evidence>
<evidence type="ECO:0000256" key="1">
    <source>
        <dbReference type="SAM" id="Phobius"/>
    </source>
</evidence>
<feature type="signal peptide" evidence="2">
    <location>
        <begin position="1"/>
        <end position="19"/>
    </location>
</feature>